<feature type="repeat" description="TPR" evidence="2">
    <location>
        <begin position="105"/>
        <end position="138"/>
    </location>
</feature>
<keyword evidence="2" id="KW-0802">TPR repeat</keyword>
<dbReference type="GO" id="GO:0030991">
    <property type="term" value="C:intraciliary transport particle A"/>
    <property type="evidence" value="ECO:0007669"/>
    <property type="project" value="TreeGrafter"/>
</dbReference>
<dbReference type="EMBL" id="HBGQ01030977">
    <property type="protein sequence ID" value="CAD9414611.1"/>
    <property type="molecule type" value="Transcribed_RNA"/>
</dbReference>
<name>A0A7S2C406_9DINO</name>
<dbReference type="PANTHER" id="PTHR14699:SF0">
    <property type="entry name" value="TETRATRICOPEPTIDE REPEAT PROTEIN 21 HOMOLOG"/>
    <property type="match status" value="1"/>
</dbReference>
<dbReference type="GO" id="GO:0005929">
    <property type="term" value="C:cilium"/>
    <property type="evidence" value="ECO:0007669"/>
    <property type="project" value="GOC"/>
</dbReference>
<reference evidence="4" key="1">
    <citation type="submission" date="2021-01" db="EMBL/GenBank/DDBJ databases">
        <authorList>
            <person name="Corre E."/>
            <person name="Pelletier E."/>
            <person name="Niang G."/>
            <person name="Scheremetjew M."/>
            <person name="Finn R."/>
            <person name="Kale V."/>
            <person name="Holt S."/>
            <person name="Cochrane G."/>
            <person name="Meng A."/>
            <person name="Brown T."/>
            <person name="Cohen L."/>
        </authorList>
    </citation>
    <scope>NUCLEOTIDE SEQUENCE</scope>
    <source>
        <strain evidence="4">CCMP2222</strain>
    </source>
</reference>
<proteinExistence type="inferred from homology"/>
<dbReference type="Gene3D" id="1.25.40.10">
    <property type="entry name" value="Tetratricopeptide repeat domain"/>
    <property type="match status" value="1"/>
</dbReference>
<dbReference type="AlphaFoldDB" id="A0A7S2C406"/>
<accession>A0A7S2C406</accession>
<dbReference type="FunFam" id="1.25.40.10:FF:000219">
    <property type="entry name" value="Tetratricopeptide repeat domain 21B"/>
    <property type="match status" value="1"/>
</dbReference>
<dbReference type="InterPro" id="IPR040364">
    <property type="entry name" value="TTC21A/TTC21B"/>
</dbReference>
<sequence>MMFTKQKANVERALNQLMDIYNDKKDYVPALLAMSQGLIIQKQVTKARNQLKRIADLAKKGYNPEYMDDFERAWLLLAEIYIQSSKYDLASSLCHLAKDHNRSCGKAWEQLGLIYEKEQAYKDAASHYERAWEFCNESSPSVGYRLAFNYLKAKRYVVAINICQQVLKISENYPKIRKDVLDKARGLLRS</sequence>
<dbReference type="SUPFAM" id="SSF48452">
    <property type="entry name" value="TPR-like"/>
    <property type="match status" value="1"/>
</dbReference>
<evidence type="ECO:0000313" key="4">
    <source>
        <dbReference type="EMBL" id="CAD9414611.1"/>
    </source>
</evidence>
<dbReference type="PANTHER" id="PTHR14699">
    <property type="entry name" value="STI2 PROTEIN-RELATED"/>
    <property type="match status" value="1"/>
</dbReference>
<dbReference type="InterPro" id="IPR056834">
    <property type="entry name" value="ARM_TT21_C"/>
</dbReference>
<evidence type="ECO:0000256" key="2">
    <source>
        <dbReference type="PROSITE-ProRule" id="PRU00339"/>
    </source>
</evidence>
<gene>
    <name evidence="4" type="ORF">AAND1436_LOCUS15315</name>
</gene>
<dbReference type="InterPro" id="IPR019734">
    <property type="entry name" value="TPR_rpt"/>
</dbReference>
<dbReference type="Pfam" id="PF25063">
    <property type="entry name" value="ARM_TT21_C"/>
    <property type="match status" value="1"/>
</dbReference>
<organism evidence="4">
    <name type="scientific">Alexandrium andersonii</name>
    <dbReference type="NCBI Taxonomy" id="327968"/>
    <lineage>
        <taxon>Eukaryota</taxon>
        <taxon>Sar</taxon>
        <taxon>Alveolata</taxon>
        <taxon>Dinophyceae</taxon>
        <taxon>Gonyaulacales</taxon>
        <taxon>Pyrocystaceae</taxon>
        <taxon>Alexandrium</taxon>
    </lineage>
</organism>
<feature type="domain" description="Tetratricopeptide repeat protein 21A/21B C-terminal ARM" evidence="3">
    <location>
        <begin position="2"/>
        <end position="185"/>
    </location>
</feature>
<dbReference type="SMART" id="SM00028">
    <property type="entry name" value="TPR"/>
    <property type="match status" value="3"/>
</dbReference>
<protein>
    <recommendedName>
        <fullName evidence="3">Tetratricopeptide repeat protein 21A/21B C-terminal ARM domain-containing protein</fullName>
    </recommendedName>
</protein>
<evidence type="ECO:0000259" key="3">
    <source>
        <dbReference type="Pfam" id="PF25063"/>
    </source>
</evidence>
<dbReference type="GO" id="GO:0035721">
    <property type="term" value="P:intraciliary retrograde transport"/>
    <property type="evidence" value="ECO:0007669"/>
    <property type="project" value="TreeGrafter"/>
</dbReference>
<evidence type="ECO:0000256" key="1">
    <source>
        <dbReference type="ARBA" id="ARBA00010935"/>
    </source>
</evidence>
<dbReference type="PROSITE" id="PS50005">
    <property type="entry name" value="TPR"/>
    <property type="match status" value="1"/>
</dbReference>
<dbReference type="GO" id="GO:0061512">
    <property type="term" value="P:protein localization to cilium"/>
    <property type="evidence" value="ECO:0007669"/>
    <property type="project" value="TreeGrafter"/>
</dbReference>
<dbReference type="InterPro" id="IPR011990">
    <property type="entry name" value="TPR-like_helical_dom_sf"/>
</dbReference>
<comment type="similarity">
    <text evidence="1">Belongs to the TTC21 family.</text>
</comment>